<evidence type="ECO:0000256" key="1">
    <source>
        <dbReference type="SAM" id="MobiDB-lite"/>
    </source>
</evidence>
<dbReference type="Proteomes" id="UP000186817">
    <property type="component" value="Unassembled WGS sequence"/>
</dbReference>
<dbReference type="EMBL" id="LSRX01001448">
    <property type="protein sequence ID" value="OLP79785.1"/>
    <property type="molecule type" value="Genomic_DNA"/>
</dbReference>
<keyword evidence="2" id="KW-1133">Transmembrane helix</keyword>
<comment type="caution">
    <text evidence="3">The sequence shown here is derived from an EMBL/GenBank/DDBJ whole genome shotgun (WGS) entry which is preliminary data.</text>
</comment>
<dbReference type="OrthoDB" id="426573at2759"/>
<name>A0A1Q9CA34_SYMMI</name>
<keyword evidence="4" id="KW-1185">Reference proteome</keyword>
<feature type="region of interest" description="Disordered" evidence="1">
    <location>
        <begin position="1"/>
        <end position="56"/>
    </location>
</feature>
<dbReference type="AlphaFoldDB" id="A0A1Q9CA34"/>
<feature type="transmembrane region" description="Helical" evidence="2">
    <location>
        <begin position="109"/>
        <end position="130"/>
    </location>
</feature>
<keyword evidence="2" id="KW-0812">Transmembrane</keyword>
<protein>
    <submittedName>
        <fullName evidence="3">Uncharacterized protein</fullName>
    </submittedName>
</protein>
<keyword evidence="2" id="KW-0472">Membrane</keyword>
<evidence type="ECO:0000313" key="3">
    <source>
        <dbReference type="EMBL" id="OLP79785.1"/>
    </source>
</evidence>
<sequence>MASLRMDGNLRPWDPGAVASPLYSRLPTNGNDSGPDVEKRSPPRSPAKSARSNRERRKMLVTNDESIVRSEFVTQAAELFPTCGSSLKETFTGLGIVASIYTEMPPRHLMHFLFVFFSYLLVVLTGAVQMQLVDTSFFRAVGLLLAVLLSLRAKNAVSRRQKLMAGVLDMMNSAKNLLYLLHFEPKNQLRLRRMLEFCFMEVAAWAAPSADGDTVSSDILPDEYREAAFVLRAKQSAHISPRPLLLYLREMCDQLFDPDLATSFAGSEKMDKVSIIRRFHRNMEDELHMLFSKFDFLLMFRENFVTSQFRWMLETVIFVYVVLYPWCVCNESNVVLGATTVGMACVFYGLNALTEQLEDPVHHQAQGFDLWTTFVNLFEELDRDDAVRDCCRKFLEKHKAEGSPITENLHRHFEAEMQDLLPPALTVTMVPSMKLVRSLGAAIGVAVMGGFSAAGPHYPSGMPAFDELLSSHKLQALKQQSTER</sequence>
<gene>
    <name evidence="3" type="ORF">AK812_SmicGene39892</name>
</gene>
<organism evidence="3 4">
    <name type="scientific">Symbiodinium microadriaticum</name>
    <name type="common">Dinoflagellate</name>
    <name type="synonym">Zooxanthella microadriatica</name>
    <dbReference type="NCBI Taxonomy" id="2951"/>
    <lineage>
        <taxon>Eukaryota</taxon>
        <taxon>Sar</taxon>
        <taxon>Alveolata</taxon>
        <taxon>Dinophyceae</taxon>
        <taxon>Suessiales</taxon>
        <taxon>Symbiodiniaceae</taxon>
        <taxon>Symbiodinium</taxon>
    </lineage>
</organism>
<accession>A0A1Q9CA34</accession>
<evidence type="ECO:0000256" key="2">
    <source>
        <dbReference type="SAM" id="Phobius"/>
    </source>
</evidence>
<evidence type="ECO:0000313" key="4">
    <source>
        <dbReference type="Proteomes" id="UP000186817"/>
    </source>
</evidence>
<reference evidence="3 4" key="1">
    <citation type="submission" date="2016-02" db="EMBL/GenBank/DDBJ databases">
        <title>Genome analysis of coral dinoflagellate symbionts highlights evolutionary adaptations to a symbiotic lifestyle.</title>
        <authorList>
            <person name="Aranda M."/>
            <person name="Li Y."/>
            <person name="Liew Y.J."/>
            <person name="Baumgarten S."/>
            <person name="Simakov O."/>
            <person name="Wilson M."/>
            <person name="Piel J."/>
            <person name="Ashoor H."/>
            <person name="Bougouffa S."/>
            <person name="Bajic V.B."/>
            <person name="Ryu T."/>
            <person name="Ravasi T."/>
            <person name="Bayer T."/>
            <person name="Micklem G."/>
            <person name="Kim H."/>
            <person name="Bhak J."/>
            <person name="Lajeunesse T.C."/>
            <person name="Voolstra C.R."/>
        </authorList>
    </citation>
    <scope>NUCLEOTIDE SEQUENCE [LARGE SCALE GENOMIC DNA]</scope>
    <source>
        <strain evidence="3 4">CCMP2467</strain>
    </source>
</reference>
<proteinExistence type="predicted"/>